<keyword evidence="7" id="KW-1185">Reference proteome</keyword>
<proteinExistence type="inferred from homology"/>
<evidence type="ECO:0008006" key="8">
    <source>
        <dbReference type="Google" id="ProtNLM"/>
    </source>
</evidence>
<keyword evidence="3" id="KW-0418">Kinase</keyword>
<dbReference type="PANTHER" id="PTHR37419:SF1">
    <property type="entry name" value="SERINE_THREONINE-PROTEIN KINASE TOXIN HIPA"/>
    <property type="match status" value="1"/>
</dbReference>
<sequence>MGRARKSERLTVALNGRQIGVLERGANGAISYSYDQAWLDDERRAIPVSLSLPLREERYTGAEVSAYFDNLLPDNTDIRRKVAAKVGAEGIDPFSLLNKIGRDCVGALQFVPEGDPVVLPGLPECTSLEDGEIAEIVRNLATAPLGIRADGDREFRISIAGAQEKTALLWHRGWCLPQGTTPTTHILKPELGKLANGLDMRRSVENEHFCLTLCKALGLDVAKSEIVDFENVRVLAIERFDRFITQDGRLLRVPQEDFCQALSVPSTLKYNSDGGPGIADCLRLLSGSDYADQDRLAFLKAQIVFWLIGATDGHAKNFSLFLTPGGRYRMTPLYDIMTAQPHFDANQLTRREFRLAMAAGDRRHYRMGDILPYHFKESAKSAGVAEAEVDDLFVALVRDAEGALDRTIAAMPENFPMEIAESVAASMRARLDKAK</sequence>
<evidence type="ECO:0000313" key="6">
    <source>
        <dbReference type="EMBL" id="KDA04246.1"/>
    </source>
</evidence>
<feature type="domain" description="HipA N-terminal subdomain 1" evidence="5">
    <location>
        <begin position="10"/>
        <end position="110"/>
    </location>
</feature>
<comment type="similarity">
    <text evidence="1">Belongs to the HipA Ser/Thr kinase family.</text>
</comment>
<reference evidence="6 7" key="1">
    <citation type="journal article" date="2014" name="Antonie Van Leeuwenhoek">
        <title>Hyphomonas beringensis sp. nov. and Hyphomonas chukchiensis sp. nov., isolated from surface seawater of the Bering Sea and Chukchi Sea.</title>
        <authorList>
            <person name="Li C."/>
            <person name="Lai Q."/>
            <person name="Li G."/>
            <person name="Dong C."/>
            <person name="Wang J."/>
            <person name="Liao Y."/>
            <person name="Shao Z."/>
        </authorList>
    </citation>
    <scope>NUCLEOTIDE SEQUENCE [LARGE SCALE GENOMIC DNA]</scope>
    <source>
        <strain evidence="6 7">SCH89</strain>
    </source>
</reference>
<accession>A0A059GBP7</accession>
<dbReference type="Pfam" id="PF07804">
    <property type="entry name" value="HipA_C"/>
    <property type="match status" value="1"/>
</dbReference>
<dbReference type="GO" id="GO:0005829">
    <property type="term" value="C:cytosol"/>
    <property type="evidence" value="ECO:0007669"/>
    <property type="project" value="TreeGrafter"/>
</dbReference>
<dbReference type="GO" id="GO:0004674">
    <property type="term" value="F:protein serine/threonine kinase activity"/>
    <property type="evidence" value="ECO:0007669"/>
    <property type="project" value="TreeGrafter"/>
</dbReference>
<dbReference type="InterPro" id="IPR017508">
    <property type="entry name" value="HipA_N1"/>
</dbReference>
<dbReference type="RefSeq" id="WP_035534555.1">
    <property type="nucleotide sequence ID" value="NZ_ARYL01000001.1"/>
</dbReference>
<feature type="domain" description="HipA-like C-terminal" evidence="4">
    <location>
        <begin position="157"/>
        <end position="401"/>
    </location>
</feature>
<dbReference type="Proteomes" id="UP000024942">
    <property type="component" value="Unassembled WGS sequence"/>
</dbReference>
<dbReference type="OrthoDB" id="9805913at2"/>
<evidence type="ECO:0000259" key="4">
    <source>
        <dbReference type="Pfam" id="PF07804"/>
    </source>
</evidence>
<dbReference type="NCBIfam" id="TIGR03071">
    <property type="entry name" value="couple_hipA"/>
    <property type="match status" value="1"/>
</dbReference>
<dbReference type="Pfam" id="PF13657">
    <property type="entry name" value="Couple_hipA"/>
    <property type="match status" value="1"/>
</dbReference>
<dbReference type="PANTHER" id="PTHR37419">
    <property type="entry name" value="SERINE/THREONINE-PROTEIN KINASE TOXIN HIPA"/>
    <property type="match status" value="1"/>
</dbReference>
<name>A0A059GBP7_9PROT</name>
<dbReference type="EMBL" id="ARYL01000001">
    <property type="protein sequence ID" value="KDA04246.1"/>
    <property type="molecule type" value="Genomic_DNA"/>
</dbReference>
<dbReference type="InterPro" id="IPR052028">
    <property type="entry name" value="HipA_Ser/Thr_kinase"/>
</dbReference>
<dbReference type="eggNOG" id="COG3550">
    <property type="taxonomic scope" value="Bacteria"/>
</dbReference>
<evidence type="ECO:0000313" key="7">
    <source>
        <dbReference type="Proteomes" id="UP000024942"/>
    </source>
</evidence>
<dbReference type="PATRIC" id="fig|1280953.3.peg.25"/>
<keyword evidence="2" id="KW-0808">Transferase</keyword>
<evidence type="ECO:0000256" key="3">
    <source>
        <dbReference type="ARBA" id="ARBA00022777"/>
    </source>
</evidence>
<organism evidence="6 7">
    <name type="scientific">Hyphomonas oceanitis SCH89</name>
    <dbReference type="NCBI Taxonomy" id="1280953"/>
    <lineage>
        <taxon>Bacteria</taxon>
        <taxon>Pseudomonadati</taxon>
        <taxon>Pseudomonadota</taxon>
        <taxon>Alphaproteobacteria</taxon>
        <taxon>Hyphomonadales</taxon>
        <taxon>Hyphomonadaceae</taxon>
        <taxon>Hyphomonas</taxon>
    </lineage>
</organism>
<evidence type="ECO:0000259" key="5">
    <source>
        <dbReference type="Pfam" id="PF13657"/>
    </source>
</evidence>
<evidence type="ECO:0000256" key="1">
    <source>
        <dbReference type="ARBA" id="ARBA00010164"/>
    </source>
</evidence>
<dbReference type="STRING" id="1280953.HOC_00135"/>
<dbReference type="AlphaFoldDB" id="A0A059GBP7"/>
<protein>
    <recommendedName>
        <fullName evidence="8">HipA domain-containing protein</fullName>
    </recommendedName>
</protein>
<comment type="caution">
    <text evidence="6">The sequence shown here is derived from an EMBL/GenBank/DDBJ whole genome shotgun (WGS) entry which is preliminary data.</text>
</comment>
<evidence type="ECO:0000256" key="2">
    <source>
        <dbReference type="ARBA" id="ARBA00022679"/>
    </source>
</evidence>
<dbReference type="CDD" id="cd17808">
    <property type="entry name" value="HipA_Ec_like"/>
    <property type="match status" value="1"/>
</dbReference>
<dbReference type="InterPro" id="IPR012893">
    <property type="entry name" value="HipA-like_C"/>
</dbReference>
<gene>
    <name evidence="6" type="ORF">HOC_00135</name>
</gene>